<dbReference type="Proteomes" id="UP000310016">
    <property type="component" value="Unassembled WGS sequence"/>
</dbReference>
<evidence type="ECO:0000256" key="2">
    <source>
        <dbReference type="SAM" id="MobiDB-lite"/>
    </source>
</evidence>
<accession>A0A4U0QCK7</accession>
<protein>
    <recommendedName>
        <fullName evidence="4">Chitin-binding type-3 domain-containing protein</fullName>
    </recommendedName>
</protein>
<keyword evidence="1" id="KW-0378">Hydrolase</keyword>
<comment type="caution">
    <text evidence="5">The sequence shown here is derived from an EMBL/GenBank/DDBJ whole genome shotgun (WGS) entry which is preliminary data.</text>
</comment>
<evidence type="ECO:0000256" key="3">
    <source>
        <dbReference type="SAM" id="SignalP"/>
    </source>
</evidence>
<keyword evidence="3" id="KW-0732">Signal</keyword>
<feature type="region of interest" description="Disordered" evidence="2">
    <location>
        <begin position="65"/>
        <end position="114"/>
    </location>
</feature>
<feature type="domain" description="Chitin-binding type-3" evidence="4">
    <location>
        <begin position="24"/>
        <end position="72"/>
    </location>
</feature>
<evidence type="ECO:0000313" key="6">
    <source>
        <dbReference type="Proteomes" id="UP000310016"/>
    </source>
</evidence>
<feature type="signal peptide" evidence="3">
    <location>
        <begin position="1"/>
        <end position="23"/>
    </location>
</feature>
<evidence type="ECO:0000313" key="5">
    <source>
        <dbReference type="EMBL" id="TJZ79036.1"/>
    </source>
</evidence>
<evidence type="ECO:0000256" key="1">
    <source>
        <dbReference type="ARBA" id="ARBA00022801"/>
    </source>
</evidence>
<dbReference type="SUPFAM" id="SSF51055">
    <property type="entry name" value="Carbohydrate binding domain"/>
    <property type="match status" value="2"/>
</dbReference>
<dbReference type="GO" id="GO:0030246">
    <property type="term" value="F:carbohydrate binding"/>
    <property type="evidence" value="ECO:0007669"/>
    <property type="project" value="InterPro"/>
</dbReference>
<feature type="domain" description="Chitin-binding type-3" evidence="4">
    <location>
        <begin position="117"/>
        <end position="165"/>
    </location>
</feature>
<dbReference type="InterPro" id="IPR036573">
    <property type="entry name" value="CBM_sf_5/12"/>
</dbReference>
<dbReference type="Pfam" id="PF02839">
    <property type="entry name" value="CBM_5_12"/>
    <property type="match status" value="2"/>
</dbReference>
<dbReference type="AlphaFoldDB" id="A0A4U0QCK7"/>
<proteinExistence type="predicted"/>
<dbReference type="SMART" id="SM00495">
    <property type="entry name" value="ChtBD3"/>
    <property type="match status" value="2"/>
</dbReference>
<dbReference type="RefSeq" id="WP_136771550.1">
    <property type="nucleotide sequence ID" value="NZ_CP156074.1"/>
</dbReference>
<dbReference type="GO" id="GO:0004553">
    <property type="term" value="F:hydrolase activity, hydrolyzing O-glycosyl compounds"/>
    <property type="evidence" value="ECO:0007669"/>
    <property type="project" value="InterPro"/>
</dbReference>
<name>A0A4U0QCK7_9NEIS</name>
<organism evidence="5 6">
    <name type="scientific">Chitiniphilus eburneus</name>
    <dbReference type="NCBI Taxonomy" id="2571148"/>
    <lineage>
        <taxon>Bacteria</taxon>
        <taxon>Pseudomonadati</taxon>
        <taxon>Pseudomonadota</taxon>
        <taxon>Betaproteobacteria</taxon>
        <taxon>Neisseriales</taxon>
        <taxon>Chitinibacteraceae</taxon>
        <taxon>Chitiniphilus</taxon>
    </lineage>
</organism>
<keyword evidence="6" id="KW-1185">Reference proteome</keyword>
<feature type="compositionally biased region" description="Basic and acidic residues" evidence="2">
    <location>
        <begin position="73"/>
        <end position="114"/>
    </location>
</feature>
<dbReference type="EMBL" id="SUMF01000001">
    <property type="protein sequence ID" value="TJZ79036.1"/>
    <property type="molecule type" value="Genomic_DNA"/>
</dbReference>
<feature type="chain" id="PRO_5021032141" description="Chitin-binding type-3 domain-containing protein" evidence="3">
    <location>
        <begin position="24"/>
        <end position="168"/>
    </location>
</feature>
<dbReference type="OrthoDB" id="6397878at2"/>
<reference evidence="5 6" key="1">
    <citation type="submission" date="2019-04" db="EMBL/GenBank/DDBJ databases">
        <title>Chitiniphilus eburnea sp. nov., a novel chitinolytic bacterium isolated from aquaculture sludge.</title>
        <authorList>
            <person name="Sheng M."/>
        </authorList>
    </citation>
    <scope>NUCLEOTIDE SEQUENCE [LARGE SCALE GENOMIC DNA]</scope>
    <source>
        <strain evidence="5 6">HX-2-15</strain>
    </source>
</reference>
<dbReference type="GO" id="GO:0005975">
    <property type="term" value="P:carbohydrate metabolic process"/>
    <property type="evidence" value="ECO:0007669"/>
    <property type="project" value="InterPro"/>
</dbReference>
<gene>
    <name evidence="5" type="ORF">FAZ21_01755</name>
</gene>
<dbReference type="GO" id="GO:0005576">
    <property type="term" value="C:extracellular region"/>
    <property type="evidence" value="ECO:0007669"/>
    <property type="project" value="InterPro"/>
</dbReference>
<dbReference type="Gene3D" id="2.10.10.20">
    <property type="entry name" value="Carbohydrate-binding module superfamily 5/12"/>
    <property type="match status" value="2"/>
</dbReference>
<dbReference type="InterPro" id="IPR003610">
    <property type="entry name" value="CBM5/12"/>
</dbReference>
<dbReference type="CDD" id="cd12214">
    <property type="entry name" value="ChiA1_BD"/>
    <property type="match status" value="1"/>
</dbReference>
<sequence length="168" mass="19627">MKRLHALAALGLATLLLAGPSSAAPQWREGREYRTGEVVVFHGKPYRVLQSHTAWRGAGWTPQAAPSLWEPVGRGRGDRGDWNDDHRRDGDRRDDRDRWDDDRDNDRPWMRDPRWRPSAWERGQHYRKGEWVWYEGQAYQARRDVSSGVALNWKPHAAPDLWLRVSLP</sequence>
<evidence type="ECO:0000259" key="4">
    <source>
        <dbReference type="SMART" id="SM00495"/>
    </source>
</evidence>